<name>A0ACC2PN96_9HYME</name>
<keyword evidence="2" id="KW-1185">Reference proteome</keyword>
<gene>
    <name evidence="1" type="ORF">QAD02_019057</name>
</gene>
<sequence>MDKFADNFDAPQWTDFTAPSPQVSLDDYFMKRSGDHKYRENCDSFLSESPSVVVKKLRNKQPLNELCPESGNIVKTPLRSGNSRTTRGSSCNKSRVKETTYENVLTEAMNNLQLSFKNTNGEKLMNKSCLIDSPAYKTSVKRVTRSMCAKVADMPGSTCDESLNVPHDCEKSVRFEEPNDENKENLTGKERDLEPSPKSDQTSAICLELSETSTEHGSPEMKVEAKVSEKIEEVQPIQNQVPQKSKVVTSFSIQTNEIKGSKKKVSTLAGNAWRRQMKRRLSITNQRRMSVSKTLPNKYVSMAEAVTKFHRETPQRFHTVTVKTTRTEQLRRVSLKLTKAHSPALMCKNRVRPVTAMSSEERERLELEKIRLNQIKANPLRKNILERPAPLKKVEKKMITNPEPFHLTQSKKGQPSKTIQESKRAHRIQTKTVPSIVSTDDKSVIVKEEEVLYFGIPLEPGNSKKKITKVMPFSFEIRNKELQMKKQEKLKKMQESEQQKVKAEFHARPVPMAVKTPNLKKKEILHKPKITIAQTLSFEDRSKELQRKKEEKIKQMLEEERKARSFKAQKVPEFKPVLVRGTSRDNLTKKSNENLSKSCNVSGSSKRAELFRKNSHENLAIKQKNLIKQPISIPFIAAKKTNPPSMNTEDQENHTRRAVPKIMEPKCKISQKSIPVLTELNTDKRAKQRREFEEQLKRKELEEEMAKKREEEERIAKEKSEQQELRKMTEHKARPMPVYKPINILKSKKPLTDAQSPAWAKRKLTQTR</sequence>
<comment type="caution">
    <text evidence="1">The sequence shown here is derived from an EMBL/GenBank/DDBJ whole genome shotgun (WGS) entry which is preliminary data.</text>
</comment>
<protein>
    <submittedName>
        <fullName evidence="1">Uncharacterized protein</fullName>
    </submittedName>
</protein>
<evidence type="ECO:0000313" key="1">
    <source>
        <dbReference type="EMBL" id="KAJ8683265.1"/>
    </source>
</evidence>
<proteinExistence type="predicted"/>
<evidence type="ECO:0000313" key="2">
    <source>
        <dbReference type="Proteomes" id="UP001239111"/>
    </source>
</evidence>
<dbReference type="EMBL" id="CM056741">
    <property type="protein sequence ID" value="KAJ8683265.1"/>
    <property type="molecule type" value="Genomic_DNA"/>
</dbReference>
<accession>A0ACC2PN96</accession>
<dbReference type="Proteomes" id="UP001239111">
    <property type="component" value="Chromosome 1"/>
</dbReference>
<organism evidence="1 2">
    <name type="scientific">Eretmocerus hayati</name>
    <dbReference type="NCBI Taxonomy" id="131215"/>
    <lineage>
        <taxon>Eukaryota</taxon>
        <taxon>Metazoa</taxon>
        <taxon>Ecdysozoa</taxon>
        <taxon>Arthropoda</taxon>
        <taxon>Hexapoda</taxon>
        <taxon>Insecta</taxon>
        <taxon>Pterygota</taxon>
        <taxon>Neoptera</taxon>
        <taxon>Endopterygota</taxon>
        <taxon>Hymenoptera</taxon>
        <taxon>Apocrita</taxon>
        <taxon>Proctotrupomorpha</taxon>
        <taxon>Chalcidoidea</taxon>
        <taxon>Aphelinidae</taxon>
        <taxon>Aphelininae</taxon>
        <taxon>Eretmocerus</taxon>
    </lineage>
</organism>
<reference evidence="1" key="1">
    <citation type="submission" date="2023-04" db="EMBL/GenBank/DDBJ databases">
        <title>A chromosome-level genome assembly of the parasitoid wasp Eretmocerus hayati.</title>
        <authorList>
            <person name="Zhong Y."/>
            <person name="Liu S."/>
            <person name="Liu Y."/>
        </authorList>
    </citation>
    <scope>NUCLEOTIDE SEQUENCE</scope>
    <source>
        <strain evidence="1">ZJU_SS_LIU_2023</strain>
    </source>
</reference>